<evidence type="ECO:0000256" key="1">
    <source>
        <dbReference type="SAM" id="MobiDB-lite"/>
    </source>
</evidence>
<protein>
    <recommendedName>
        <fullName evidence="4">Isochorismatase family protein</fullName>
    </recommendedName>
</protein>
<feature type="compositionally biased region" description="Basic and acidic residues" evidence="1">
    <location>
        <begin position="34"/>
        <end position="47"/>
    </location>
</feature>
<reference evidence="3" key="1">
    <citation type="journal article" date="2019" name="Int. J. Syst. Evol. Microbiol.">
        <title>The Global Catalogue of Microorganisms (GCM) 10K type strain sequencing project: providing services to taxonomists for standard genome sequencing and annotation.</title>
        <authorList>
            <consortium name="The Broad Institute Genomics Platform"/>
            <consortium name="The Broad Institute Genome Sequencing Center for Infectious Disease"/>
            <person name="Wu L."/>
            <person name="Ma J."/>
        </authorList>
    </citation>
    <scope>NUCLEOTIDE SEQUENCE [LARGE SCALE GENOMIC DNA]</scope>
    <source>
        <strain evidence="3">JCM 13249</strain>
    </source>
</reference>
<comment type="caution">
    <text evidence="2">The sequence shown here is derived from an EMBL/GenBank/DDBJ whole genome shotgun (WGS) entry which is preliminary data.</text>
</comment>
<gene>
    <name evidence="2" type="ORF">GCM10009681_12300</name>
</gene>
<name>A0ABP4W1X5_9ACTN</name>
<proteinExistence type="predicted"/>
<keyword evidence="3" id="KW-1185">Reference proteome</keyword>
<organism evidence="2 3">
    <name type="scientific">Luedemannella helvata</name>
    <dbReference type="NCBI Taxonomy" id="349315"/>
    <lineage>
        <taxon>Bacteria</taxon>
        <taxon>Bacillati</taxon>
        <taxon>Actinomycetota</taxon>
        <taxon>Actinomycetes</taxon>
        <taxon>Micromonosporales</taxon>
        <taxon>Micromonosporaceae</taxon>
        <taxon>Luedemannella</taxon>
    </lineage>
</organism>
<accession>A0ABP4W1X5</accession>
<evidence type="ECO:0008006" key="4">
    <source>
        <dbReference type="Google" id="ProtNLM"/>
    </source>
</evidence>
<feature type="region of interest" description="Disordered" evidence="1">
    <location>
        <begin position="1"/>
        <end position="47"/>
    </location>
</feature>
<dbReference type="Proteomes" id="UP001500655">
    <property type="component" value="Unassembled WGS sequence"/>
</dbReference>
<evidence type="ECO:0000313" key="2">
    <source>
        <dbReference type="EMBL" id="GAA1742982.1"/>
    </source>
</evidence>
<sequence>MAAHTRVRLASNDQVGGGAPAAAGDQPIWTPDRSVGRDPADQRDKALDTAPVQFRDVHAHLRDLGVSLVGVTSSMLCVRETWGCC</sequence>
<evidence type="ECO:0000313" key="3">
    <source>
        <dbReference type="Proteomes" id="UP001500655"/>
    </source>
</evidence>
<dbReference type="EMBL" id="BAAALS010000004">
    <property type="protein sequence ID" value="GAA1742982.1"/>
    <property type="molecule type" value="Genomic_DNA"/>
</dbReference>